<dbReference type="PANTHER" id="PTHR43564:SF2">
    <property type="entry name" value="BLR6059 PROTEIN"/>
    <property type="match status" value="1"/>
</dbReference>
<protein>
    <submittedName>
        <fullName evidence="1">Kynurenine formamidase</fullName>
    </submittedName>
</protein>
<reference evidence="1 2" key="1">
    <citation type="submission" date="2020-08" db="EMBL/GenBank/DDBJ databases">
        <title>Genomic Encyclopedia of Type Strains, Phase IV (KMG-IV): sequencing the most valuable type-strain genomes for metagenomic binning, comparative biology and taxonomic classification.</title>
        <authorList>
            <person name="Goeker M."/>
        </authorList>
    </citation>
    <scope>NUCLEOTIDE SEQUENCE [LARGE SCALE GENOMIC DNA]</scope>
    <source>
        <strain evidence="1 2">DSM 101730</strain>
    </source>
</reference>
<dbReference type="AlphaFoldDB" id="A0A840SRI4"/>
<dbReference type="InterPro" id="IPR037175">
    <property type="entry name" value="KFase_sf"/>
</dbReference>
<dbReference type="GO" id="GO:0004061">
    <property type="term" value="F:arylformamidase activity"/>
    <property type="evidence" value="ECO:0007669"/>
    <property type="project" value="InterPro"/>
</dbReference>
<dbReference type="Pfam" id="PF04199">
    <property type="entry name" value="Cyclase"/>
    <property type="match status" value="1"/>
</dbReference>
<dbReference type="RefSeq" id="WP_221288477.1">
    <property type="nucleotide sequence ID" value="NZ_JACHFM010000002.1"/>
</dbReference>
<dbReference type="InterPro" id="IPR007325">
    <property type="entry name" value="KFase/CYL"/>
</dbReference>
<evidence type="ECO:0000313" key="1">
    <source>
        <dbReference type="EMBL" id="MBB5222456.1"/>
    </source>
</evidence>
<organism evidence="1 2">
    <name type="scientific">Amaricoccus macauensis</name>
    <dbReference type="NCBI Taxonomy" id="57001"/>
    <lineage>
        <taxon>Bacteria</taxon>
        <taxon>Pseudomonadati</taxon>
        <taxon>Pseudomonadota</taxon>
        <taxon>Alphaproteobacteria</taxon>
        <taxon>Rhodobacterales</taxon>
        <taxon>Paracoccaceae</taxon>
        <taxon>Amaricoccus</taxon>
    </lineage>
</organism>
<comment type="caution">
    <text evidence="1">The sequence shown here is derived from an EMBL/GenBank/DDBJ whole genome shotgun (WGS) entry which is preliminary data.</text>
</comment>
<sequence>MGVVIATGIVGMAAAEEPGLWSVYTEGLKGAKYIDLSHVITPEIPVWPRFADPAFAQATAGQDLEGYAKKGDVFTYEKHGFEATAYTLPTDQLGTQLDPPAHWAPEFPGIDELPATYTLRPLVVIQMQEQVAKDFGYALQVSDVEAFETKYGQIPAGSVVFVRSDWSKRWPDREFAAKTPFPGVGLDALKFLHEQRHILFHGHEPLDTDATPTLEGEHWLMHHGYAQAEGVANLDKVPPVGCLVAIGFPKFKGGVGGYARYVAICPPDTPEGIAVSDADAPLPASPKPLHWDDAAGIRVR</sequence>
<name>A0A840SRI4_9RHOB</name>
<dbReference type="Gene3D" id="3.50.30.50">
    <property type="entry name" value="Putative cyclase"/>
    <property type="match status" value="1"/>
</dbReference>
<accession>A0A840SRI4</accession>
<proteinExistence type="predicted"/>
<dbReference type="SUPFAM" id="SSF102198">
    <property type="entry name" value="Putative cyclase"/>
    <property type="match status" value="1"/>
</dbReference>
<evidence type="ECO:0000313" key="2">
    <source>
        <dbReference type="Proteomes" id="UP000549457"/>
    </source>
</evidence>
<dbReference type="EMBL" id="JACHFM010000002">
    <property type="protein sequence ID" value="MBB5222456.1"/>
    <property type="molecule type" value="Genomic_DNA"/>
</dbReference>
<dbReference type="Proteomes" id="UP000549457">
    <property type="component" value="Unassembled WGS sequence"/>
</dbReference>
<keyword evidence="2" id="KW-1185">Reference proteome</keyword>
<dbReference type="GO" id="GO:0019441">
    <property type="term" value="P:L-tryptophan catabolic process to kynurenine"/>
    <property type="evidence" value="ECO:0007669"/>
    <property type="project" value="InterPro"/>
</dbReference>
<gene>
    <name evidence="1" type="ORF">HNP73_002392</name>
</gene>
<dbReference type="PANTHER" id="PTHR43564">
    <property type="entry name" value="KYNURENINE FORMAMIDASE-LIKE PROTEIN"/>
    <property type="match status" value="1"/>
</dbReference>